<dbReference type="OrthoDB" id="203381at2759"/>
<protein>
    <recommendedName>
        <fullName evidence="5">Bola-like protein</fullName>
    </recommendedName>
</protein>
<evidence type="ECO:0000256" key="1">
    <source>
        <dbReference type="ARBA" id="ARBA00005578"/>
    </source>
</evidence>
<accession>A0A067LSM0</accession>
<dbReference type="InterPro" id="IPR002634">
    <property type="entry name" value="BolA"/>
</dbReference>
<organism evidence="3 4">
    <name type="scientific">Botryobasidium botryosum (strain FD-172 SS1)</name>
    <dbReference type="NCBI Taxonomy" id="930990"/>
    <lineage>
        <taxon>Eukaryota</taxon>
        <taxon>Fungi</taxon>
        <taxon>Dikarya</taxon>
        <taxon>Basidiomycota</taxon>
        <taxon>Agaricomycotina</taxon>
        <taxon>Agaricomycetes</taxon>
        <taxon>Cantharellales</taxon>
        <taxon>Botryobasidiaceae</taxon>
        <taxon>Botryobasidium</taxon>
    </lineage>
</organism>
<dbReference type="PANTHER" id="PTHR46188:SF1">
    <property type="entry name" value="BOLA-LIKE PROTEIN 3"/>
    <property type="match status" value="1"/>
</dbReference>
<dbReference type="AlphaFoldDB" id="A0A067LSM0"/>
<sequence>MAALLRRNLLLQPSAALTLRARRASTAPRYLSSVAEPAVTQEQKTDGEKLIIAKLEAQFQPTRLDVEDVSGGCGTFYAITIASPVFKDLPRVKQHRLVTEVLKQEISSIHGLQLKTLPE</sequence>
<evidence type="ECO:0008006" key="5">
    <source>
        <dbReference type="Google" id="ProtNLM"/>
    </source>
</evidence>
<keyword evidence="4" id="KW-1185">Reference proteome</keyword>
<evidence type="ECO:0000313" key="4">
    <source>
        <dbReference type="Proteomes" id="UP000027195"/>
    </source>
</evidence>
<evidence type="ECO:0000256" key="2">
    <source>
        <dbReference type="RuleBase" id="RU003860"/>
    </source>
</evidence>
<dbReference type="Pfam" id="PF01722">
    <property type="entry name" value="BolA"/>
    <property type="match status" value="1"/>
</dbReference>
<dbReference type="Proteomes" id="UP000027195">
    <property type="component" value="Unassembled WGS sequence"/>
</dbReference>
<dbReference type="GO" id="GO:0005759">
    <property type="term" value="C:mitochondrial matrix"/>
    <property type="evidence" value="ECO:0007669"/>
    <property type="project" value="TreeGrafter"/>
</dbReference>
<dbReference type="InParanoid" id="A0A067LSM0"/>
<proteinExistence type="inferred from homology"/>
<dbReference type="STRING" id="930990.A0A067LSM0"/>
<dbReference type="EMBL" id="KL198146">
    <property type="protein sequence ID" value="KDQ06248.1"/>
    <property type="molecule type" value="Genomic_DNA"/>
</dbReference>
<dbReference type="HOGENOM" id="CLU_109462_0_1_1"/>
<name>A0A067LSM0_BOTB1</name>
<evidence type="ECO:0000313" key="3">
    <source>
        <dbReference type="EMBL" id="KDQ06248.1"/>
    </source>
</evidence>
<reference evidence="4" key="1">
    <citation type="journal article" date="2014" name="Proc. Natl. Acad. Sci. U.S.A.">
        <title>Extensive sampling of basidiomycete genomes demonstrates inadequacy of the white-rot/brown-rot paradigm for wood decay fungi.</title>
        <authorList>
            <person name="Riley R."/>
            <person name="Salamov A.A."/>
            <person name="Brown D.W."/>
            <person name="Nagy L.G."/>
            <person name="Floudas D."/>
            <person name="Held B.W."/>
            <person name="Levasseur A."/>
            <person name="Lombard V."/>
            <person name="Morin E."/>
            <person name="Otillar R."/>
            <person name="Lindquist E.A."/>
            <person name="Sun H."/>
            <person name="LaButti K.M."/>
            <person name="Schmutz J."/>
            <person name="Jabbour D."/>
            <person name="Luo H."/>
            <person name="Baker S.E."/>
            <person name="Pisabarro A.G."/>
            <person name="Walton J.D."/>
            <person name="Blanchette R.A."/>
            <person name="Henrissat B."/>
            <person name="Martin F."/>
            <person name="Cullen D."/>
            <person name="Hibbett D.S."/>
            <person name="Grigoriev I.V."/>
        </authorList>
    </citation>
    <scope>NUCLEOTIDE SEQUENCE [LARGE SCALE GENOMIC DNA]</scope>
    <source>
        <strain evidence="4">FD-172 SS1</strain>
    </source>
</reference>
<dbReference type="SUPFAM" id="SSF82657">
    <property type="entry name" value="BolA-like"/>
    <property type="match status" value="1"/>
</dbReference>
<dbReference type="InterPro" id="IPR052275">
    <property type="entry name" value="Mt_Fe-S_assembly_factor"/>
</dbReference>
<gene>
    <name evidence="3" type="ORF">BOTBODRAFT_39719</name>
</gene>
<dbReference type="Gene3D" id="3.30.300.90">
    <property type="entry name" value="BolA-like"/>
    <property type="match status" value="1"/>
</dbReference>
<dbReference type="FunCoup" id="A0A067LSM0">
    <property type="interactions" value="88"/>
</dbReference>
<dbReference type="InterPro" id="IPR036065">
    <property type="entry name" value="BolA-like_sf"/>
</dbReference>
<comment type="similarity">
    <text evidence="1 2">Belongs to the BolA/IbaG family.</text>
</comment>
<dbReference type="PANTHER" id="PTHR46188">
    <property type="entry name" value="BOLA-LIKE PROTEIN 3"/>
    <property type="match status" value="1"/>
</dbReference>